<evidence type="ECO:0000313" key="3">
    <source>
        <dbReference type="Proteomes" id="UP001499993"/>
    </source>
</evidence>
<comment type="caution">
    <text evidence="2">The sequence shown here is derived from an EMBL/GenBank/DDBJ whole genome shotgun (WGS) entry which is preliminary data.</text>
</comment>
<dbReference type="Pfam" id="PF02627">
    <property type="entry name" value="CMD"/>
    <property type="match status" value="1"/>
</dbReference>
<dbReference type="Gene3D" id="1.20.1290.10">
    <property type="entry name" value="AhpD-like"/>
    <property type="match status" value="1"/>
</dbReference>
<dbReference type="EMBL" id="BAABIK010000014">
    <property type="protein sequence ID" value="GAA4943640.1"/>
    <property type="molecule type" value="Genomic_DNA"/>
</dbReference>
<dbReference type="InterPro" id="IPR004675">
    <property type="entry name" value="AhpD_core"/>
</dbReference>
<dbReference type="InterPro" id="IPR029032">
    <property type="entry name" value="AhpD-like"/>
</dbReference>
<name>A0ABP9GID6_9ACTN</name>
<feature type="domain" description="Carboxymuconolactone decarboxylase-like" evidence="1">
    <location>
        <begin position="46"/>
        <end position="106"/>
    </location>
</feature>
<dbReference type="NCBIfam" id="TIGR00778">
    <property type="entry name" value="ahpD_dom"/>
    <property type="match status" value="1"/>
</dbReference>
<evidence type="ECO:0000313" key="2">
    <source>
        <dbReference type="EMBL" id="GAA4943640.1"/>
    </source>
</evidence>
<dbReference type="InterPro" id="IPR003779">
    <property type="entry name" value="CMD-like"/>
</dbReference>
<gene>
    <name evidence="2" type="ORF">GCM10023224_28030</name>
</gene>
<dbReference type="SUPFAM" id="SSF69118">
    <property type="entry name" value="AhpD-like"/>
    <property type="match status" value="1"/>
</dbReference>
<proteinExistence type="predicted"/>
<dbReference type="Proteomes" id="UP001499993">
    <property type="component" value="Unassembled WGS sequence"/>
</dbReference>
<protein>
    <recommendedName>
        <fullName evidence="1">Carboxymuconolactone decarboxylase-like domain-containing protein</fullName>
    </recommendedName>
</protein>
<organism evidence="2 3">
    <name type="scientific">Streptomonospora halophila</name>
    <dbReference type="NCBI Taxonomy" id="427369"/>
    <lineage>
        <taxon>Bacteria</taxon>
        <taxon>Bacillati</taxon>
        <taxon>Actinomycetota</taxon>
        <taxon>Actinomycetes</taxon>
        <taxon>Streptosporangiales</taxon>
        <taxon>Nocardiopsidaceae</taxon>
        <taxon>Streptomonospora</taxon>
    </lineage>
</organism>
<sequence>MTTANRGEVEADIKNTLGIVPHFFSRIPDELMAPEWEIFKRLELGETLIPNKYKELMGVALHAETKCQYCTLFHTEAAKLFGASDEEIQEAVHYAKNSLGWSAYLNGMQEDHETFSSELAQIGEYLGSPG</sequence>
<accession>A0ABP9GID6</accession>
<reference evidence="3" key="1">
    <citation type="journal article" date="2019" name="Int. J. Syst. Evol. Microbiol.">
        <title>The Global Catalogue of Microorganisms (GCM) 10K type strain sequencing project: providing services to taxonomists for standard genome sequencing and annotation.</title>
        <authorList>
            <consortium name="The Broad Institute Genomics Platform"/>
            <consortium name="The Broad Institute Genome Sequencing Center for Infectious Disease"/>
            <person name="Wu L."/>
            <person name="Ma J."/>
        </authorList>
    </citation>
    <scope>NUCLEOTIDE SEQUENCE [LARGE SCALE GENOMIC DNA]</scope>
    <source>
        <strain evidence="3">JCM 18123</strain>
    </source>
</reference>
<evidence type="ECO:0000259" key="1">
    <source>
        <dbReference type="Pfam" id="PF02627"/>
    </source>
</evidence>
<keyword evidence="3" id="KW-1185">Reference proteome</keyword>